<dbReference type="EMBL" id="BDGG01000013">
    <property type="protein sequence ID" value="GAV06122.1"/>
    <property type="molecule type" value="Genomic_DNA"/>
</dbReference>
<organism evidence="3 4">
    <name type="scientific">Ramazzottius varieornatus</name>
    <name type="common">Water bear</name>
    <name type="synonym">Tardigrade</name>
    <dbReference type="NCBI Taxonomy" id="947166"/>
    <lineage>
        <taxon>Eukaryota</taxon>
        <taxon>Metazoa</taxon>
        <taxon>Ecdysozoa</taxon>
        <taxon>Tardigrada</taxon>
        <taxon>Eutardigrada</taxon>
        <taxon>Parachela</taxon>
        <taxon>Hypsibioidea</taxon>
        <taxon>Ramazzottiidae</taxon>
        <taxon>Ramazzottius</taxon>
    </lineage>
</organism>
<dbReference type="GO" id="GO:0008061">
    <property type="term" value="F:chitin binding"/>
    <property type="evidence" value="ECO:0007669"/>
    <property type="project" value="InterPro"/>
</dbReference>
<accession>A0A1D1VXH2</accession>
<dbReference type="AlphaFoldDB" id="A0A1D1VXH2"/>
<feature type="compositionally biased region" description="Low complexity" evidence="1">
    <location>
        <begin position="414"/>
        <end position="472"/>
    </location>
</feature>
<keyword evidence="4" id="KW-1185">Reference proteome</keyword>
<dbReference type="Proteomes" id="UP000186922">
    <property type="component" value="Unassembled WGS sequence"/>
</dbReference>
<feature type="compositionally biased region" description="Pro residues" evidence="1">
    <location>
        <begin position="178"/>
        <end position="196"/>
    </location>
</feature>
<evidence type="ECO:0000259" key="2">
    <source>
        <dbReference type="PROSITE" id="PS50940"/>
    </source>
</evidence>
<evidence type="ECO:0000313" key="3">
    <source>
        <dbReference type="EMBL" id="GAV06122.1"/>
    </source>
</evidence>
<dbReference type="InterPro" id="IPR002557">
    <property type="entry name" value="Chitin-bd_dom"/>
</dbReference>
<evidence type="ECO:0000313" key="4">
    <source>
        <dbReference type="Proteomes" id="UP000186922"/>
    </source>
</evidence>
<dbReference type="PROSITE" id="PS50940">
    <property type="entry name" value="CHIT_BIND_II"/>
    <property type="match status" value="1"/>
</dbReference>
<feature type="domain" description="Chitin-binding type-2" evidence="2">
    <location>
        <begin position="485"/>
        <end position="543"/>
    </location>
</feature>
<evidence type="ECO:0000256" key="1">
    <source>
        <dbReference type="SAM" id="MobiDB-lite"/>
    </source>
</evidence>
<reference evidence="3 4" key="1">
    <citation type="journal article" date="2016" name="Nat. Commun.">
        <title>Extremotolerant tardigrade genome and improved radiotolerance of human cultured cells by tardigrade-unique protein.</title>
        <authorList>
            <person name="Hashimoto T."/>
            <person name="Horikawa D.D."/>
            <person name="Saito Y."/>
            <person name="Kuwahara H."/>
            <person name="Kozuka-Hata H."/>
            <person name="Shin-I T."/>
            <person name="Minakuchi Y."/>
            <person name="Ohishi K."/>
            <person name="Motoyama A."/>
            <person name="Aizu T."/>
            <person name="Enomoto A."/>
            <person name="Kondo K."/>
            <person name="Tanaka S."/>
            <person name="Hara Y."/>
            <person name="Koshikawa S."/>
            <person name="Sagara H."/>
            <person name="Miura T."/>
            <person name="Yokobori S."/>
            <person name="Miyagawa K."/>
            <person name="Suzuki Y."/>
            <person name="Kubo T."/>
            <person name="Oyama M."/>
            <person name="Kohara Y."/>
            <person name="Fujiyama A."/>
            <person name="Arakawa K."/>
            <person name="Katayama T."/>
            <person name="Toyoda A."/>
            <person name="Kunieda T."/>
        </authorList>
    </citation>
    <scope>NUCLEOTIDE SEQUENCE [LARGE SCALE GENOMIC DNA]</scope>
    <source>
        <strain evidence="3 4">YOKOZUNA-1</strain>
    </source>
</reference>
<dbReference type="GO" id="GO:0005576">
    <property type="term" value="C:extracellular region"/>
    <property type="evidence" value="ECO:0007669"/>
    <property type="project" value="InterPro"/>
</dbReference>
<gene>
    <name evidence="3" type="primary">RvY_16153-1</name>
    <name evidence="3" type="synonym">RvY_16153.1</name>
    <name evidence="3" type="ORF">RvY_16153</name>
</gene>
<name>A0A1D1VXH2_RAMVA</name>
<feature type="region of interest" description="Disordered" evidence="1">
    <location>
        <begin position="171"/>
        <end position="196"/>
    </location>
</feature>
<sequence length="627" mass="65770">MMQVNTSAGYLQPIGQPFPIGKLLTGWNREGPVVTHQFMNDNASQLRIYDSKGKLCFNPAIPSGSTKYKCGDYSSSGWSIRPSTSYLSGGTVAKWTYKSYSPRNLFNASDSPVFLNNLLTAYFSSVNILHNIDGNKMLVIGNDTLGYPLSGLLTYPSAGSNTFTWERTPSVGNSVTSCPPPPPQTTPSPAPSPPAVPNGCSNSNFCSQPIDIAIPVRYYDPSAPIYLIQGNCTMQVAVTASGSVQPIGNALPVGQAFTNLPPLPLSGYMILADDGLYIGNAAAQGAGRCAQIPGSSQVACTPGWSGSTGVALRSYYWQNNTQQSWSLSGSMGSTLVCSTTLCSNGNAIPSAYGAGQATAFLNVDGAKMIVFGKDASGAPLTGVLNYPSSPGQSATWFQSTLAGNNIETCGATASSTTTTTPITTTTSPTTSTTIIPLPTTPSTPTTPTTPTTSTTSTTIIPLPITPSTTTTPYTGHPRGYDRCDATYCMTKPATVGYYEVEPCGRNFCKCTSGVGQYLSCAAGKMFDGSSVICKVGNSTWCPTLSPPSGTPSNWPSAPSSLTAMCNAQNCADRLGANTWYTLDLCTPYWCYCTGLSATVQVCSAGKYFDFRSNVASCAAKYTLNWCG</sequence>
<dbReference type="SMART" id="SM00494">
    <property type="entry name" value="ChtBD2"/>
    <property type="match status" value="2"/>
</dbReference>
<protein>
    <recommendedName>
        <fullName evidence="2">Chitin-binding type-2 domain-containing protein</fullName>
    </recommendedName>
</protein>
<feature type="region of interest" description="Disordered" evidence="1">
    <location>
        <begin position="412"/>
        <end position="473"/>
    </location>
</feature>
<proteinExistence type="predicted"/>
<comment type="caution">
    <text evidence="3">The sequence shown here is derived from an EMBL/GenBank/DDBJ whole genome shotgun (WGS) entry which is preliminary data.</text>
</comment>